<evidence type="ECO:0000313" key="2">
    <source>
        <dbReference type="EMBL" id="MCW6507442.1"/>
    </source>
</evidence>
<dbReference type="Gene3D" id="3.40.50.880">
    <property type="match status" value="1"/>
</dbReference>
<evidence type="ECO:0000259" key="1">
    <source>
        <dbReference type="Pfam" id="PF00117"/>
    </source>
</evidence>
<organism evidence="2 3">
    <name type="scientific">Lichenifustis flavocetrariae</name>
    <dbReference type="NCBI Taxonomy" id="2949735"/>
    <lineage>
        <taxon>Bacteria</taxon>
        <taxon>Pseudomonadati</taxon>
        <taxon>Pseudomonadota</taxon>
        <taxon>Alphaproteobacteria</taxon>
        <taxon>Hyphomicrobiales</taxon>
        <taxon>Lichenihabitantaceae</taxon>
        <taxon>Lichenifustis</taxon>
    </lineage>
</organism>
<dbReference type="InterPro" id="IPR044992">
    <property type="entry name" value="ChyE-like"/>
</dbReference>
<dbReference type="RefSeq" id="WP_282583786.1">
    <property type="nucleotide sequence ID" value="NZ_JAMOIM010000002.1"/>
</dbReference>
<dbReference type="CDD" id="cd01741">
    <property type="entry name" value="GATase1_1"/>
    <property type="match status" value="1"/>
</dbReference>
<accession>A0AA42CLJ9</accession>
<dbReference type="InterPro" id="IPR029062">
    <property type="entry name" value="Class_I_gatase-like"/>
</dbReference>
<sequence length="290" mass="31931">MPDSLRLLIAESETVQDRERRRQSTGRSSGESYMATLQTICPNAECELVRPVEPGGNARPAQDLAAYDAVFLTGSPMHVYRETPEVRRQLEFMRAVFEAATPSFGSCAGLQVAVAAAGGTVRECRRGHEVAFARRILRTEAGQTHPLLAGRPSVYDAGAIHSDEVEVLPSEGATLLATNGVTRVQAAEVRFGHGVFWGVQYHPELPLSEIADALRRQGDDLIEQGLARTWTDVEDQASLIEALGREPDRRDLAWRLGVDDQVADPRLRQTELRNFIEHLVLPTRSGRGRG</sequence>
<dbReference type="Pfam" id="PF00117">
    <property type="entry name" value="GATase"/>
    <property type="match status" value="1"/>
</dbReference>
<keyword evidence="2" id="KW-0315">Glutamine amidotransferase</keyword>
<dbReference type="PROSITE" id="PS51273">
    <property type="entry name" value="GATASE_TYPE_1"/>
    <property type="match status" value="1"/>
</dbReference>
<proteinExistence type="predicted"/>
<dbReference type="EMBL" id="JAMOIM010000002">
    <property type="protein sequence ID" value="MCW6507442.1"/>
    <property type="molecule type" value="Genomic_DNA"/>
</dbReference>
<gene>
    <name evidence="2" type="ORF">M8523_05330</name>
</gene>
<dbReference type="GO" id="GO:0005829">
    <property type="term" value="C:cytosol"/>
    <property type="evidence" value="ECO:0007669"/>
    <property type="project" value="TreeGrafter"/>
</dbReference>
<keyword evidence="3" id="KW-1185">Reference proteome</keyword>
<evidence type="ECO:0000313" key="3">
    <source>
        <dbReference type="Proteomes" id="UP001165667"/>
    </source>
</evidence>
<dbReference type="PANTHER" id="PTHR42695">
    <property type="entry name" value="GLUTAMINE AMIDOTRANSFERASE YLR126C-RELATED"/>
    <property type="match status" value="1"/>
</dbReference>
<feature type="domain" description="Glutamine amidotransferase" evidence="1">
    <location>
        <begin position="63"/>
        <end position="209"/>
    </location>
</feature>
<dbReference type="InterPro" id="IPR017926">
    <property type="entry name" value="GATASE"/>
</dbReference>
<dbReference type="Proteomes" id="UP001165667">
    <property type="component" value="Unassembled WGS sequence"/>
</dbReference>
<dbReference type="SUPFAM" id="SSF52317">
    <property type="entry name" value="Class I glutamine amidotransferase-like"/>
    <property type="match status" value="1"/>
</dbReference>
<reference evidence="2" key="1">
    <citation type="submission" date="2022-05" db="EMBL/GenBank/DDBJ databases">
        <authorList>
            <person name="Pankratov T."/>
        </authorList>
    </citation>
    <scope>NUCLEOTIDE SEQUENCE</scope>
    <source>
        <strain evidence="2">BP6-180914</strain>
    </source>
</reference>
<dbReference type="AlphaFoldDB" id="A0AA42CLJ9"/>
<dbReference type="PANTHER" id="PTHR42695:SF5">
    <property type="entry name" value="GLUTAMINE AMIDOTRANSFERASE YLR126C-RELATED"/>
    <property type="match status" value="1"/>
</dbReference>
<protein>
    <submittedName>
        <fullName evidence="2">Type 1 glutamine amidotransferase</fullName>
    </submittedName>
</protein>
<name>A0AA42CLJ9_9HYPH</name>
<comment type="caution">
    <text evidence="2">The sequence shown here is derived from an EMBL/GenBank/DDBJ whole genome shotgun (WGS) entry which is preliminary data.</text>
</comment>